<reference evidence="2 3" key="1">
    <citation type="submission" date="2020-07" db="EMBL/GenBank/DDBJ databases">
        <title>Huge and variable diversity of episymbiotic CPR bacteria and DPANN archaea in groundwater ecosystems.</title>
        <authorList>
            <person name="He C.Y."/>
            <person name="Keren R."/>
            <person name="Whittaker M."/>
            <person name="Farag I.F."/>
            <person name="Doudna J."/>
            <person name="Cate J.H.D."/>
            <person name="Banfield J.F."/>
        </authorList>
    </citation>
    <scope>NUCLEOTIDE SEQUENCE [LARGE SCALE GENOMIC DNA]</scope>
    <source>
        <strain evidence="2">NC_groundwater_70_Ag_B-0.1um_54_66</strain>
    </source>
</reference>
<dbReference type="EMBL" id="CP066681">
    <property type="protein sequence ID" value="QQG36542.1"/>
    <property type="molecule type" value="Genomic_DNA"/>
</dbReference>
<evidence type="ECO:0000256" key="1">
    <source>
        <dbReference type="SAM" id="MobiDB-lite"/>
    </source>
</evidence>
<accession>A0A7T5R2X5</accession>
<protein>
    <submittedName>
        <fullName evidence="2">Uncharacterized protein</fullName>
    </submittedName>
</protein>
<sequence>MFGKLFKGQKSETSLENKNPQVEVPHPQMDPNVKADEAVLNLLVQEYKARYPDDKGVHVETLLSLLGALAGFGCQMGIRETLIKTGKAQEKDLFVIVETKDGQKFYYGDFLNEPIFSTKQGRISVWSLVGGAAQSVGAKNLPDINVIAKYYAENIGDQKFFIPQLPQNHMPRILPAESLGYWSSTRNLQILYRVAPIHWGWTYAIAAQKLIIQSKDILDPALGAKIVMEAAVPMSKLNPERVENAYFSK</sequence>
<organism evidence="2 3">
    <name type="scientific">Micavibrio aeruginosavorus</name>
    <dbReference type="NCBI Taxonomy" id="349221"/>
    <lineage>
        <taxon>Bacteria</taxon>
        <taxon>Pseudomonadati</taxon>
        <taxon>Bdellovibrionota</taxon>
        <taxon>Bdellovibrionia</taxon>
        <taxon>Bdellovibrionales</taxon>
        <taxon>Pseudobdellovibrionaceae</taxon>
        <taxon>Micavibrio</taxon>
    </lineage>
</organism>
<dbReference type="AlphaFoldDB" id="A0A7T5R2X5"/>
<evidence type="ECO:0000313" key="2">
    <source>
        <dbReference type="EMBL" id="QQG36542.1"/>
    </source>
</evidence>
<evidence type="ECO:0000313" key="3">
    <source>
        <dbReference type="Proteomes" id="UP000595362"/>
    </source>
</evidence>
<dbReference type="Proteomes" id="UP000595362">
    <property type="component" value="Chromosome"/>
</dbReference>
<name>A0A7T5R2X5_9BACT</name>
<proteinExistence type="predicted"/>
<gene>
    <name evidence="2" type="ORF">HYS17_01760</name>
</gene>
<feature type="region of interest" description="Disordered" evidence="1">
    <location>
        <begin position="1"/>
        <end position="30"/>
    </location>
</feature>